<proteinExistence type="predicted"/>
<organism evidence="1">
    <name type="scientific">marine metagenome</name>
    <dbReference type="NCBI Taxonomy" id="408172"/>
    <lineage>
        <taxon>unclassified sequences</taxon>
        <taxon>metagenomes</taxon>
        <taxon>ecological metagenomes</taxon>
    </lineage>
</organism>
<dbReference type="EMBL" id="UINC01176099">
    <property type="protein sequence ID" value="SVD83071.1"/>
    <property type="molecule type" value="Genomic_DNA"/>
</dbReference>
<feature type="non-terminal residue" evidence="1">
    <location>
        <position position="1"/>
    </location>
</feature>
<evidence type="ECO:0000313" key="1">
    <source>
        <dbReference type="EMBL" id="SVD83071.1"/>
    </source>
</evidence>
<protein>
    <submittedName>
        <fullName evidence="1">Uncharacterized protein</fullName>
    </submittedName>
</protein>
<sequence length="39" mass="4277">LVAVKHGKLADTVDAHNSVETLRWTPPARTREAAHADEL</sequence>
<gene>
    <name evidence="1" type="ORF">METZ01_LOCUS435925</name>
</gene>
<name>A0A382YJ99_9ZZZZ</name>
<accession>A0A382YJ99</accession>
<dbReference type="AlphaFoldDB" id="A0A382YJ99"/>
<reference evidence="1" key="1">
    <citation type="submission" date="2018-05" db="EMBL/GenBank/DDBJ databases">
        <authorList>
            <person name="Lanie J.A."/>
            <person name="Ng W.-L."/>
            <person name="Kazmierczak K.M."/>
            <person name="Andrzejewski T.M."/>
            <person name="Davidsen T.M."/>
            <person name="Wayne K.J."/>
            <person name="Tettelin H."/>
            <person name="Glass J.I."/>
            <person name="Rusch D."/>
            <person name="Podicherti R."/>
            <person name="Tsui H.-C.T."/>
            <person name="Winkler M.E."/>
        </authorList>
    </citation>
    <scope>NUCLEOTIDE SEQUENCE</scope>
</reference>